<feature type="transmembrane region" description="Helical" evidence="8">
    <location>
        <begin position="487"/>
        <end position="513"/>
    </location>
</feature>
<gene>
    <name evidence="12" type="ORF">SAMN05216552_101344</name>
</gene>
<accession>A0A1I7JV38</accession>
<dbReference type="GO" id="GO:0022857">
    <property type="term" value="F:transmembrane transporter activity"/>
    <property type="evidence" value="ECO:0007669"/>
    <property type="project" value="InterPro"/>
</dbReference>
<comment type="similarity">
    <text evidence="6">In the C-terminal section; belongs to the OsmX family.</text>
</comment>
<evidence type="ECO:0000256" key="2">
    <source>
        <dbReference type="ARBA" id="ARBA00022448"/>
    </source>
</evidence>
<dbReference type="GO" id="GO:0043190">
    <property type="term" value="C:ATP-binding cassette (ABC) transporter complex"/>
    <property type="evidence" value="ECO:0007669"/>
    <property type="project" value="InterPro"/>
</dbReference>
<dbReference type="InterPro" id="IPR051204">
    <property type="entry name" value="ABC_transp_perm/SBD"/>
</dbReference>
<protein>
    <submittedName>
        <fullName evidence="12">Osmoprotectant transport system permease protein</fullName>
    </submittedName>
</protein>
<comment type="similarity">
    <text evidence="8">Belongs to the binding-protein-dependent transport system permease family.</text>
</comment>
<keyword evidence="5 8" id="KW-0472">Membrane</keyword>
<dbReference type="CDD" id="cd13607">
    <property type="entry name" value="PBP2_AfProX_like"/>
    <property type="match status" value="1"/>
</dbReference>
<proteinExistence type="inferred from homology"/>
<comment type="similarity">
    <text evidence="7">In the N-terminal section; belongs to the binding-protein-dependent transport system permease family.</text>
</comment>
<comment type="subcellular location">
    <subcellularLocation>
        <location evidence="1 8">Cell membrane</location>
        <topology evidence="1 8">Multi-pass membrane protein</topology>
    </subcellularLocation>
</comment>
<feature type="signal peptide" evidence="10">
    <location>
        <begin position="1"/>
        <end position="21"/>
    </location>
</feature>
<dbReference type="SUPFAM" id="SSF161098">
    <property type="entry name" value="MetI-like"/>
    <property type="match status" value="1"/>
</dbReference>
<evidence type="ECO:0000256" key="10">
    <source>
        <dbReference type="SAM" id="SignalP"/>
    </source>
</evidence>
<keyword evidence="3 8" id="KW-0812">Transmembrane</keyword>
<evidence type="ECO:0000259" key="11">
    <source>
        <dbReference type="PROSITE" id="PS50928"/>
    </source>
</evidence>
<dbReference type="SUPFAM" id="SSF53850">
    <property type="entry name" value="Periplasmic binding protein-like II"/>
    <property type="match status" value="1"/>
</dbReference>
<evidence type="ECO:0000256" key="6">
    <source>
        <dbReference type="ARBA" id="ARBA00035642"/>
    </source>
</evidence>
<evidence type="ECO:0000256" key="3">
    <source>
        <dbReference type="ARBA" id="ARBA00022692"/>
    </source>
</evidence>
<dbReference type="STRING" id="1035707.SAMN05216552_101344"/>
<evidence type="ECO:0000256" key="5">
    <source>
        <dbReference type="ARBA" id="ARBA00023136"/>
    </source>
</evidence>
<dbReference type="InterPro" id="IPR041894">
    <property type="entry name" value="PBP2_ProX-like"/>
</dbReference>
<dbReference type="FunFam" id="1.10.3720.10:FF:000001">
    <property type="entry name" value="Glycine betaine ABC transporter, permease"/>
    <property type="match status" value="1"/>
</dbReference>
<evidence type="ECO:0000256" key="7">
    <source>
        <dbReference type="ARBA" id="ARBA00035652"/>
    </source>
</evidence>
<keyword evidence="4 8" id="KW-1133">Transmembrane helix</keyword>
<evidence type="ECO:0000256" key="4">
    <source>
        <dbReference type="ARBA" id="ARBA00022989"/>
    </source>
</evidence>
<keyword evidence="10" id="KW-0732">Signal</keyword>
<evidence type="ECO:0000256" key="8">
    <source>
        <dbReference type="RuleBase" id="RU363032"/>
    </source>
</evidence>
<feature type="chain" id="PRO_5011619511" evidence="10">
    <location>
        <begin position="22"/>
        <end position="565"/>
    </location>
</feature>
<feature type="transmembrane region" description="Helical" evidence="8">
    <location>
        <begin position="533"/>
        <end position="555"/>
    </location>
</feature>
<reference evidence="13" key="1">
    <citation type="submission" date="2016-10" db="EMBL/GenBank/DDBJ databases">
        <authorList>
            <person name="Varghese N."/>
            <person name="Submissions S."/>
        </authorList>
    </citation>
    <scope>NUCLEOTIDE SEQUENCE [LARGE SCALE GENOMIC DNA]</scope>
    <source>
        <strain evidence="13">CGMCC 1.11014</strain>
    </source>
</reference>
<feature type="transmembrane region" description="Helical" evidence="8">
    <location>
        <begin position="433"/>
        <end position="451"/>
    </location>
</feature>
<organism evidence="12 13">
    <name type="scientific">Pseudoduganella namucuonensis</name>
    <dbReference type="NCBI Taxonomy" id="1035707"/>
    <lineage>
        <taxon>Bacteria</taxon>
        <taxon>Pseudomonadati</taxon>
        <taxon>Pseudomonadota</taxon>
        <taxon>Betaproteobacteria</taxon>
        <taxon>Burkholderiales</taxon>
        <taxon>Oxalobacteraceae</taxon>
        <taxon>Telluria group</taxon>
        <taxon>Pseudoduganella</taxon>
    </lineage>
</organism>
<dbReference type="CDD" id="cd06261">
    <property type="entry name" value="TM_PBP2"/>
    <property type="match status" value="1"/>
</dbReference>
<dbReference type="AlphaFoldDB" id="A0A1I7JV38"/>
<dbReference type="EMBL" id="FPBO01000013">
    <property type="protein sequence ID" value="SFU89051.1"/>
    <property type="molecule type" value="Genomic_DNA"/>
</dbReference>
<keyword evidence="13" id="KW-1185">Reference proteome</keyword>
<name>A0A1I7JV38_9BURK</name>
<evidence type="ECO:0000256" key="9">
    <source>
        <dbReference type="SAM" id="MobiDB-lite"/>
    </source>
</evidence>
<feature type="transmembrane region" description="Helical" evidence="8">
    <location>
        <begin position="406"/>
        <end position="427"/>
    </location>
</feature>
<sequence length="565" mass="58312">MRRAFAVLTIACAGAFAGAFAGIPAASAATAAAAKPAAATLRIGSKRFTESYILGELLAQAAAPHAKTEHRQGLGNTAIVLAALRSGDIDVYPEYMGTIDLEILKHAQPAPPAQIQRELAAMGLGVAVPLGFNNTYALAVRGDSDGVRTLSDLARQGAYRFGLSHEFIGRADGWPGLARRYGLPQQPRGLDHGIAYEALQQRQVDVIDIYSTDAKIGQYGLRVLEDDKAYFPRYDAVLLYRLDAAQRFPAAWRALSQLEGRISAADMIAMNAAAEIGGKSFTVIARDWLAGPPAAPAANTANTATPPSSTGTTGTTSAGVHAAAASTGELSGPPAAPAASAASGAAPSAVAVHPVRPGLLAKLFADDLWKLTRQHITLVLLAVALACAVGIPLGVLAAYAPRLRQAVLALTGMLQTIPSLALLAIMIPLLGTIGTAPALVALFVYALLPIVRNTCTGVCQVPDGLRLAALALGLRGAQKLIHVELPLAMPVILAGVKTAAVMSVGTATIAAFIGAGGYGERITIGLALNDNDMLLAGALPAAALALLTQGLFELLERLALRRSQL</sequence>
<evidence type="ECO:0000313" key="13">
    <source>
        <dbReference type="Proteomes" id="UP000199391"/>
    </source>
</evidence>
<dbReference type="PANTHER" id="PTHR30177">
    <property type="entry name" value="GLYCINE BETAINE/L-PROLINE TRANSPORT SYSTEM PERMEASE PROTEIN PROW"/>
    <property type="match status" value="1"/>
</dbReference>
<evidence type="ECO:0000313" key="12">
    <source>
        <dbReference type="EMBL" id="SFU89051.1"/>
    </source>
</evidence>
<dbReference type="Pfam" id="PF00528">
    <property type="entry name" value="BPD_transp_1"/>
    <property type="match status" value="1"/>
</dbReference>
<evidence type="ECO:0000256" key="1">
    <source>
        <dbReference type="ARBA" id="ARBA00004651"/>
    </source>
</evidence>
<dbReference type="Gene3D" id="3.40.190.120">
    <property type="entry name" value="Osmoprotection protein (prox), domain 2"/>
    <property type="match status" value="1"/>
</dbReference>
<dbReference type="InterPro" id="IPR035906">
    <property type="entry name" value="MetI-like_sf"/>
</dbReference>
<feature type="transmembrane region" description="Helical" evidence="8">
    <location>
        <begin position="378"/>
        <end position="399"/>
    </location>
</feature>
<dbReference type="Gene3D" id="3.40.190.10">
    <property type="entry name" value="Periplasmic binding protein-like II"/>
    <property type="match status" value="1"/>
</dbReference>
<dbReference type="InterPro" id="IPR007210">
    <property type="entry name" value="ABC_Gly_betaine_transp_sub-bd"/>
</dbReference>
<keyword evidence="2 8" id="KW-0813">Transport</keyword>
<dbReference type="PANTHER" id="PTHR30177:SF4">
    <property type="entry name" value="OSMOPROTECTANT IMPORT PERMEASE PROTEIN OSMW"/>
    <property type="match status" value="1"/>
</dbReference>
<dbReference type="InterPro" id="IPR000515">
    <property type="entry name" value="MetI-like"/>
</dbReference>
<feature type="region of interest" description="Disordered" evidence="9">
    <location>
        <begin position="295"/>
        <end position="339"/>
    </location>
</feature>
<dbReference type="GO" id="GO:0031460">
    <property type="term" value="P:glycine betaine transport"/>
    <property type="evidence" value="ECO:0007669"/>
    <property type="project" value="UniProtKB-ARBA"/>
</dbReference>
<dbReference type="Pfam" id="PF04069">
    <property type="entry name" value="OpuAC"/>
    <property type="match status" value="1"/>
</dbReference>
<dbReference type="Gene3D" id="1.10.3720.10">
    <property type="entry name" value="MetI-like"/>
    <property type="match status" value="1"/>
</dbReference>
<dbReference type="PROSITE" id="PS50928">
    <property type="entry name" value="ABC_TM1"/>
    <property type="match status" value="1"/>
</dbReference>
<dbReference type="Proteomes" id="UP000199391">
    <property type="component" value="Unassembled WGS sequence"/>
</dbReference>
<feature type="domain" description="ABC transmembrane type-1" evidence="11">
    <location>
        <begin position="372"/>
        <end position="552"/>
    </location>
</feature>